<name>A0A8C2U4Q7_COTJA</name>
<evidence type="ECO:0000313" key="4">
    <source>
        <dbReference type="Proteomes" id="UP000694412"/>
    </source>
</evidence>
<reference evidence="3" key="2">
    <citation type="submission" date="2025-08" db="UniProtKB">
        <authorList>
            <consortium name="Ensembl"/>
        </authorList>
    </citation>
    <scope>IDENTIFICATION</scope>
</reference>
<sequence length="156" mass="17640">MAAPSSSYDMFDEIVMAEDRFHGEGYQEGYAEGSHAGAAEGRRCGCLHGARVGSEIGSYLGFALTWQHLLPKCTDDKNSKKMRALDSLIGMIQKFPYEDPTYEKLQDDLEKIRGKFKQVCRIKLLFLAQNSIAFCKYFISFCSQSKNALSQKFPKR</sequence>
<keyword evidence="4" id="KW-1185">Reference proteome</keyword>
<dbReference type="PANTHER" id="PTHR28532">
    <property type="entry name" value="GEO13458P1"/>
    <property type="match status" value="1"/>
</dbReference>
<evidence type="ECO:0000259" key="2">
    <source>
        <dbReference type="Pfam" id="PF09811"/>
    </source>
</evidence>
<proteinExistence type="inferred from homology"/>
<dbReference type="InterPro" id="IPR019191">
    <property type="entry name" value="Essential_protein_Yae1_N"/>
</dbReference>
<dbReference type="Proteomes" id="UP000694412">
    <property type="component" value="Chromosome 5"/>
</dbReference>
<dbReference type="Pfam" id="PF09811">
    <property type="entry name" value="Yae1_N"/>
    <property type="match status" value="1"/>
</dbReference>
<dbReference type="InterPro" id="IPR052436">
    <property type="entry name" value="LTO1_adapter"/>
</dbReference>
<protein>
    <submittedName>
        <fullName evidence="3">LTO1 maturation factor of ABCE1</fullName>
    </submittedName>
</protein>
<dbReference type="AlphaFoldDB" id="A0A8C2U4Q7"/>
<accession>A0A8C2U4Q7</accession>
<comment type="similarity">
    <text evidence="1">Belongs to the LTO1 family.</text>
</comment>
<feature type="domain" description="Essential protein Yae1 N-terminal" evidence="2">
    <location>
        <begin position="25"/>
        <end position="63"/>
    </location>
</feature>
<evidence type="ECO:0000313" key="3">
    <source>
        <dbReference type="Ensembl" id="ENSCJPP00005021917.1"/>
    </source>
</evidence>
<dbReference type="GeneTree" id="ENSGT00940000166897"/>
<dbReference type="PANTHER" id="PTHR28532:SF1">
    <property type="entry name" value="ORAL CANCER OVEREXPRESSED 1"/>
    <property type="match status" value="1"/>
</dbReference>
<dbReference type="Ensembl" id="ENSCJPT00005030021.1">
    <property type="protein sequence ID" value="ENSCJPP00005021917.1"/>
    <property type="gene ID" value="ENSCJPG00005017496.1"/>
</dbReference>
<reference evidence="3" key="3">
    <citation type="submission" date="2025-09" db="UniProtKB">
        <authorList>
            <consortium name="Ensembl"/>
        </authorList>
    </citation>
    <scope>IDENTIFICATION</scope>
</reference>
<organism evidence="3 4">
    <name type="scientific">Coturnix japonica</name>
    <name type="common">Japanese quail</name>
    <name type="synonym">Coturnix coturnix japonica</name>
    <dbReference type="NCBI Taxonomy" id="93934"/>
    <lineage>
        <taxon>Eukaryota</taxon>
        <taxon>Metazoa</taxon>
        <taxon>Chordata</taxon>
        <taxon>Craniata</taxon>
        <taxon>Vertebrata</taxon>
        <taxon>Euteleostomi</taxon>
        <taxon>Archelosauria</taxon>
        <taxon>Archosauria</taxon>
        <taxon>Dinosauria</taxon>
        <taxon>Saurischia</taxon>
        <taxon>Theropoda</taxon>
        <taxon>Coelurosauria</taxon>
        <taxon>Aves</taxon>
        <taxon>Neognathae</taxon>
        <taxon>Galloanserae</taxon>
        <taxon>Galliformes</taxon>
        <taxon>Phasianidae</taxon>
        <taxon>Perdicinae</taxon>
        <taxon>Coturnix</taxon>
    </lineage>
</organism>
<reference evidence="3" key="1">
    <citation type="submission" date="2015-11" db="EMBL/GenBank/DDBJ databases">
        <authorList>
            <consortium name="International Coturnix japonica Genome Analysis Consortium"/>
            <person name="Warren W."/>
            <person name="Burt D.W."/>
            <person name="Antin P.B."/>
            <person name="Lanford R."/>
            <person name="Gros J."/>
            <person name="Wilson R.K."/>
        </authorList>
    </citation>
    <scope>NUCLEOTIDE SEQUENCE [LARGE SCALE GENOMIC DNA]</scope>
</reference>
<evidence type="ECO:0000256" key="1">
    <source>
        <dbReference type="ARBA" id="ARBA00038090"/>
    </source>
</evidence>